<dbReference type="GO" id="GO:0005525">
    <property type="term" value="F:GTP binding"/>
    <property type="evidence" value="ECO:0007669"/>
    <property type="project" value="InterPro"/>
</dbReference>
<dbReference type="Gene3D" id="3.40.50.300">
    <property type="entry name" value="P-loop containing nucleotide triphosphate hydrolases"/>
    <property type="match status" value="1"/>
</dbReference>
<dbReference type="EMBL" id="KL142400">
    <property type="protein sequence ID" value="KDR69850.1"/>
    <property type="molecule type" value="Genomic_DNA"/>
</dbReference>
<organism evidence="2 3">
    <name type="scientific">Galerina marginata (strain CBS 339.88)</name>
    <dbReference type="NCBI Taxonomy" id="685588"/>
    <lineage>
        <taxon>Eukaryota</taxon>
        <taxon>Fungi</taxon>
        <taxon>Dikarya</taxon>
        <taxon>Basidiomycota</taxon>
        <taxon>Agaricomycotina</taxon>
        <taxon>Agaricomycetes</taxon>
        <taxon>Agaricomycetidae</taxon>
        <taxon>Agaricales</taxon>
        <taxon>Agaricineae</taxon>
        <taxon>Strophariaceae</taxon>
        <taxon>Galerina</taxon>
    </lineage>
</organism>
<reference evidence="3" key="1">
    <citation type="journal article" date="2014" name="Proc. Natl. Acad. Sci. U.S.A.">
        <title>Extensive sampling of basidiomycete genomes demonstrates inadequacy of the white-rot/brown-rot paradigm for wood decay fungi.</title>
        <authorList>
            <person name="Riley R."/>
            <person name="Salamov A.A."/>
            <person name="Brown D.W."/>
            <person name="Nagy L.G."/>
            <person name="Floudas D."/>
            <person name="Held B.W."/>
            <person name="Levasseur A."/>
            <person name="Lombard V."/>
            <person name="Morin E."/>
            <person name="Otillar R."/>
            <person name="Lindquist E.A."/>
            <person name="Sun H."/>
            <person name="LaButti K.M."/>
            <person name="Schmutz J."/>
            <person name="Jabbour D."/>
            <person name="Luo H."/>
            <person name="Baker S.E."/>
            <person name="Pisabarro A.G."/>
            <person name="Walton J.D."/>
            <person name="Blanchette R.A."/>
            <person name="Henrissat B."/>
            <person name="Martin F."/>
            <person name="Cullen D."/>
            <person name="Hibbett D.S."/>
            <person name="Grigoriev I.V."/>
        </authorList>
    </citation>
    <scope>NUCLEOTIDE SEQUENCE [LARGE SCALE GENOMIC DNA]</scope>
    <source>
        <strain evidence="3">CBS 339.88</strain>
    </source>
</reference>
<accession>A0A067SFY7</accession>
<dbReference type="InterPro" id="IPR006073">
    <property type="entry name" value="GTP-bd"/>
</dbReference>
<evidence type="ECO:0000313" key="3">
    <source>
        <dbReference type="Proteomes" id="UP000027222"/>
    </source>
</evidence>
<dbReference type="OrthoDB" id="8954335at2759"/>
<keyword evidence="3" id="KW-1185">Reference proteome</keyword>
<feature type="domain" description="G" evidence="1">
    <location>
        <begin position="31"/>
        <end position="133"/>
    </location>
</feature>
<sequence>MLSNEPKAGSGNKDACFSVGDVRETDILIPVLGHTGAGKSYFINTVLKHPKMLVGTDLDSCTAEIAVGCIENIDEVRYPNLKARRILLIDTPGFDDTQQDDYEILKRVATWLKQSYKKGARVEGVIYLHDITNDRFNGTARRNLKLFQDLCGKDALKGAVLATTKWSRKTEDSEKHHQQLVTKHWKPIIDNGARVRRFDQGYDSAWLLIDTILFLGEKRKLNEKILLIQTELVKQKKIIPETRAAITLRADLQRALDLQKTPVLPSAQPTKQEKREELQEVYDLVQNMLRRMRELKLPLTQRFKKAFGLS</sequence>
<proteinExistence type="predicted"/>
<name>A0A067SFY7_GALM3</name>
<evidence type="ECO:0000259" key="1">
    <source>
        <dbReference type="Pfam" id="PF01926"/>
    </source>
</evidence>
<dbReference type="Proteomes" id="UP000027222">
    <property type="component" value="Unassembled WGS sequence"/>
</dbReference>
<dbReference type="HOGENOM" id="CLU_018003_0_0_1"/>
<gene>
    <name evidence="2" type="ORF">GALMADRAFT_145236</name>
</gene>
<dbReference type="SUPFAM" id="SSF52540">
    <property type="entry name" value="P-loop containing nucleoside triphosphate hydrolases"/>
    <property type="match status" value="1"/>
</dbReference>
<dbReference type="Pfam" id="PF01926">
    <property type="entry name" value="MMR_HSR1"/>
    <property type="match status" value="1"/>
</dbReference>
<dbReference type="AlphaFoldDB" id="A0A067SFY7"/>
<protein>
    <recommendedName>
        <fullName evidence="1">G domain-containing protein</fullName>
    </recommendedName>
</protein>
<evidence type="ECO:0000313" key="2">
    <source>
        <dbReference type="EMBL" id="KDR69850.1"/>
    </source>
</evidence>
<dbReference type="CDD" id="cd00882">
    <property type="entry name" value="Ras_like_GTPase"/>
    <property type="match status" value="1"/>
</dbReference>
<dbReference type="InterPro" id="IPR027417">
    <property type="entry name" value="P-loop_NTPase"/>
</dbReference>